<dbReference type="Proteomes" id="UP001172457">
    <property type="component" value="Chromosome 1"/>
</dbReference>
<dbReference type="PANTHER" id="PTHR31973">
    <property type="entry name" value="POLYPROTEIN, PUTATIVE-RELATED"/>
    <property type="match status" value="1"/>
</dbReference>
<proteinExistence type="predicted"/>
<reference evidence="1" key="1">
    <citation type="submission" date="2023-03" db="EMBL/GenBank/DDBJ databases">
        <title>Chromosome-scale reference genome and RAD-based genetic map of yellow starthistle (Centaurea solstitialis) reveal putative structural variation and QTLs associated with invader traits.</title>
        <authorList>
            <person name="Reatini B."/>
            <person name="Cang F.A."/>
            <person name="Jiang Q."/>
            <person name="Mckibben M.T.W."/>
            <person name="Barker M.S."/>
            <person name="Rieseberg L.H."/>
            <person name="Dlugosch K.M."/>
        </authorList>
    </citation>
    <scope>NUCLEOTIDE SEQUENCE</scope>
    <source>
        <strain evidence="1">CAN-66</strain>
        <tissue evidence="1">Leaf</tissue>
    </source>
</reference>
<dbReference type="EMBL" id="JARYMX010000001">
    <property type="protein sequence ID" value="KAJ9566216.1"/>
    <property type="molecule type" value="Genomic_DNA"/>
</dbReference>
<evidence type="ECO:0000313" key="1">
    <source>
        <dbReference type="EMBL" id="KAJ9566216.1"/>
    </source>
</evidence>
<dbReference type="AlphaFoldDB" id="A0AA38U308"/>
<keyword evidence="2" id="KW-1185">Reference proteome</keyword>
<dbReference type="PANTHER" id="PTHR31973:SF190">
    <property type="entry name" value="MULE TRANSPOSASE DOMAIN-CONTAINING PROTEIN"/>
    <property type="match status" value="1"/>
</dbReference>
<evidence type="ECO:0000313" key="2">
    <source>
        <dbReference type="Proteomes" id="UP001172457"/>
    </source>
</evidence>
<accession>A0AA38U308</accession>
<comment type="caution">
    <text evidence="1">The sequence shown here is derived from an EMBL/GenBank/DDBJ whole genome shotgun (WGS) entry which is preliminary data.</text>
</comment>
<organism evidence="1 2">
    <name type="scientific">Centaurea solstitialis</name>
    <name type="common">yellow star-thistle</name>
    <dbReference type="NCBI Taxonomy" id="347529"/>
    <lineage>
        <taxon>Eukaryota</taxon>
        <taxon>Viridiplantae</taxon>
        <taxon>Streptophyta</taxon>
        <taxon>Embryophyta</taxon>
        <taxon>Tracheophyta</taxon>
        <taxon>Spermatophyta</taxon>
        <taxon>Magnoliopsida</taxon>
        <taxon>eudicotyledons</taxon>
        <taxon>Gunneridae</taxon>
        <taxon>Pentapetalae</taxon>
        <taxon>asterids</taxon>
        <taxon>campanulids</taxon>
        <taxon>Asterales</taxon>
        <taxon>Asteraceae</taxon>
        <taxon>Carduoideae</taxon>
        <taxon>Cardueae</taxon>
        <taxon>Centaureinae</taxon>
        <taxon>Centaurea</taxon>
    </lineage>
</organism>
<gene>
    <name evidence="1" type="ORF">OSB04_002182</name>
</gene>
<protein>
    <submittedName>
        <fullName evidence="1">Uncharacterized protein</fullName>
    </submittedName>
</protein>
<sequence length="406" mass="46383">MWHVRGRDDKFHPNEVCELYPTLMSMKIHHGGVFTKGHERKYLNDVYTEHSETNLDTYSKSPHAYDVKMHELPYERGSNIGIGKCKKNLLLEWPSNSGEGGGSGQRWQETETPMTDDFDHFFEGMDMGLGEGMYVEESENNEGSMWVDENNIMEVPLVDEGNIIDDIEFDMTNIEEFDMTNLEAFDSASDSDFKSTRKKNTIAPNPEVPILAIQEHLERKYSVNVSVLKSFRAKAMALKKIGEIMPNNMGPFPGQILIAFMDHLWKCLAASNIQMFNKAIDDFRKFNDAAHKWLKEIPPKHWLKAYLTSRCHSDLLVNNICEVFNGQVVNGQDKPIIMALEFIRQYLMKRIVNVQKVIAKCVGPLTPAATYLFNTIKKQVVLYRVLGVNRDAMKACGGHNMVYGLK</sequence>
<name>A0AA38U308_9ASTR</name>